<dbReference type="RefSeq" id="WP_118142255.1">
    <property type="nucleotide sequence ID" value="NZ_QSKY01000046.1"/>
</dbReference>
<sequence>MKEKVLITGGNGDIAKALTDLLKLEGYDVKAPGKNEMDVTDIQSIEACISNYKPDILVNNAGYVVPKSIKEADLENSKRHIDINLGGVFYCTEIALKYNPNLKIVNVGSAAAVETHATWSEYCATKAAVVMATKCWAEDDLYAVVISPGRTKTKMRKSLFPDENQNTLLEPLDFAKVLMKAIRKEYKSGTHIVVRKQNVQELLKA</sequence>
<organism evidence="3 4">
    <name type="scientific">Agathobacter rectalis</name>
    <dbReference type="NCBI Taxonomy" id="39491"/>
    <lineage>
        <taxon>Bacteria</taxon>
        <taxon>Bacillati</taxon>
        <taxon>Bacillota</taxon>
        <taxon>Clostridia</taxon>
        <taxon>Lachnospirales</taxon>
        <taxon>Lachnospiraceae</taxon>
        <taxon>Agathobacter</taxon>
    </lineage>
</organism>
<dbReference type="PRINTS" id="PR00081">
    <property type="entry name" value="GDHRDH"/>
</dbReference>
<dbReference type="InterPro" id="IPR036291">
    <property type="entry name" value="NAD(P)-bd_dom_sf"/>
</dbReference>
<evidence type="ECO:0000313" key="4">
    <source>
        <dbReference type="Proteomes" id="UP000283501"/>
    </source>
</evidence>
<dbReference type="PRINTS" id="PR00080">
    <property type="entry name" value="SDRFAMILY"/>
</dbReference>
<protein>
    <submittedName>
        <fullName evidence="3">SDR family NAD(P)-dependent oxidoreductase</fullName>
    </submittedName>
</protein>
<dbReference type="EMBL" id="QSKY01000046">
    <property type="protein sequence ID" value="RHE98735.1"/>
    <property type="molecule type" value="Genomic_DNA"/>
</dbReference>
<reference evidence="3 4" key="1">
    <citation type="submission" date="2018-08" db="EMBL/GenBank/DDBJ databases">
        <title>A genome reference for cultivated species of the human gut microbiota.</title>
        <authorList>
            <person name="Zou Y."/>
            <person name="Xue W."/>
            <person name="Luo G."/>
        </authorList>
    </citation>
    <scope>NUCLEOTIDE SEQUENCE [LARGE SCALE GENOMIC DNA]</scope>
    <source>
        <strain evidence="3 4">AM26-2LB</strain>
    </source>
</reference>
<evidence type="ECO:0000313" key="3">
    <source>
        <dbReference type="EMBL" id="RHE98735.1"/>
    </source>
</evidence>
<dbReference type="Gene3D" id="3.40.50.720">
    <property type="entry name" value="NAD(P)-binding Rossmann-like Domain"/>
    <property type="match status" value="1"/>
</dbReference>
<proteinExistence type="inferred from homology"/>
<dbReference type="CDD" id="cd05233">
    <property type="entry name" value="SDR_c"/>
    <property type="match status" value="1"/>
</dbReference>
<dbReference type="Proteomes" id="UP000283501">
    <property type="component" value="Unassembled WGS sequence"/>
</dbReference>
<dbReference type="GO" id="GO:0016616">
    <property type="term" value="F:oxidoreductase activity, acting on the CH-OH group of donors, NAD or NADP as acceptor"/>
    <property type="evidence" value="ECO:0007669"/>
    <property type="project" value="TreeGrafter"/>
</dbReference>
<dbReference type="Pfam" id="PF00106">
    <property type="entry name" value="adh_short"/>
    <property type="match status" value="1"/>
</dbReference>
<dbReference type="InterPro" id="IPR002347">
    <property type="entry name" value="SDR_fam"/>
</dbReference>
<gene>
    <name evidence="3" type="ORF">DW703_16485</name>
</gene>
<name>A0A414LVQ2_9FIRM</name>
<evidence type="ECO:0000256" key="1">
    <source>
        <dbReference type="ARBA" id="ARBA00006484"/>
    </source>
</evidence>
<accession>A0A414LVQ2</accession>
<comment type="similarity">
    <text evidence="1 2">Belongs to the short-chain dehydrogenases/reductases (SDR) family.</text>
</comment>
<evidence type="ECO:0000256" key="2">
    <source>
        <dbReference type="RuleBase" id="RU000363"/>
    </source>
</evidence>
<dbReference type="PANTHER" id="PTHR42760">
    <property type="entry name" value="SHORT-CHAIN DEHYDROGENASES/REDUCTASES FAMILY MEMBER"/>
    <property type="match status" value="1"/>
</dbReference>
<dbReference type="SUPFAM" id="SSF51735">
    <property type="entry name" value="NAD(P)-binding Rossmann-fold domains"/>
    <property type="match status" value="1"/>
</dbReference>
<comment type="caution">
    <text evidence="3">The sequence shown here is derived from an EMBL/GenBank/DDBJ whole genome shotgun (WGS) entry which is preliminary data.</text>
</comment>
<dbReference type="AlphaFoldDB" id="A0A414LVQ2"/>